<proteinExistence type="predicted"/>
<evidence type="ECO:0000256" key="8">
    <source>
        <dbReference type="SAM" id="SignalP"/>
    </source>
</evidence>
<dbReference type="GO" id="GO:0005886">
    <property type="term" value="C:plasma membrane"/>
    <property type="evidence" value="ECO:0007669"/>
    <property type="project" value="UniProtKB-SubCell"/>
</dbReference>
<name>R7YRW8_CONA1</name>
<dbReference type="OrthoDB" id="5329488at2759"/>
<keyword evidence="4 8" id="KW-0732">Signal</keyword>
<dbReference type="GeneID" id="19901184"/>
<evidence type="ECO:0000256" key="2">
    <source>
        <dbReference type="ARBA" id="ARBA00022475"/>
    </source>
</evidence>
<dbReference type="InterPro" id="IPR046530">
    <property type="entry name" value="BIM1-like_dom"/>
</dbReference>
<accession>R7YRW8</accession>
<feature type="domain" description="Copper acquisition factor BIM1-like" evidence="9">
    <location>
        <begin position="24"/>
        <end position="203"/>
    </location>
</feature>
<reference evidence="11" key="1">
    <citation type="submission" date="2012-06" db="EMBL/GenBank/DDBJ databases">
        <title>The genome sequence of Coniosporium apollinis CBS 100218.</title>
        <authorList>
            <consortium name="The Broad Institute Genome Sequencing Platform"/>
            <person name="Cuomo C."/>
            <person name="Gorbushina A."/>
            <person name="Noack S."/>
            <person name="Walker B."/>
            <person name="Young S.K."/>
            <person name="Zeng Q."/>
            <person name="Gargeya S."/>
            <person name="Fitzgerald M."/>
            <person name="Haas B."/>
            <person name="Abouelleil A."/>
            <person name="Alvarado L."/>
            <person name="Arachchi H.M."/>
            <person name="Berlin A.M."/>
            <person name="Chapman S.B."/>
            <person name="Goldberg J."/>
            <person name="Griggs A."/>
            <person name="Gujja S."/>
            <person name="Hansen M."/>
            <person name="Howarth C."/>
            <person name="Imamovic A."/>
            <person name="Larimer J."/>
            <person name="McCowan C."/>
            <person name="Montmayeur A."/>
            <person name="Murphy C."/>
            <person name="Neiman D."/>
            <person name="Pearson M."/>
            <person name="Priest M."/>
            <person name="Roberts A."/>
            <person name="Saif S."/>
            <person name="Shea T."/>
            <person name="Sisk P."/>
            <person name="Sykes S."/>
            <person name="Wortman J."/>
            <person name="Nusbaum C."/>
            <person name="Birren B."/>
        </authorList>
    </citation>
    <scope>NUCLEOTIDE SEQUENCE [LARGE SCALE GENOMIC DNA]</scope>
    <source>
        <strain evidence="11">CBS 100218</strain>
    </source>
</reference>
<feature type="signal peptide" evidence="8">
    <location>
        <begin position="1"/>
        <end position="24"/>
    </location>
</feature>
<comment type="subcellular location">
    <subcellularLocation>
        <location evidence="1">Cell membrane</location>
        <topology evidence="1">Lipid-anchor</topology>
        <topology evidence="1">GPI-anchor</topology>
    </subcellularLocation>
</comment>
<evidence type="ECO:0000256" key="4">
    <source>
        <dbReference type="ARBA" id="ARBA00022729"/>
    </source>
</evidence>
<gene>
    <name evidence="10" type="ORF">W97_03873</name>
</gene>
<dbReference type="HOGENOM" id="CLU_070647_1_1_1"/>
<dbReference type="RefSeq" id="XP_007779957.1">
    <property type="nucleotide sequence ID" value="XM_007781767.1"/>
</dbReference>
<dbReference type="Proteomes" id="UP000016924">
    <property type="component" value="Unassembled WGS sequence"/>
</dbReference>
<dbReference type="PANTHER" id="PTHR34992">
    <property type="entry name" value="HYPHAL ANASTAMOSIS-7 PROTEIN"/>
    <property type="match status" value="1"/>
</dbReference>
<evidence type="ECO:0000256" key="1">
    <source>
        <dbReference type="ARBA" id="ARBA00004609"/>
    </source>
</evidence>
<evidence type="ECO:0000256" key="7">
    <source>
        <dbReference type="ARBA" id="ARBA00023288"/>
    </source>
</evidence>
<dbReference type="OMA" id="KNRTYWP"/>
<evidence type="ECO:0000313" key="11">
    <source>
        <dbReference type="Proteomes" id="UP000016924"/>
    </source>
</evidence>
<feature type="chain" id="PRO_5004461104" description="Copper acquisition factor BIM1-like domain-containing protein" evidence="8">
    <location>
        <begin position="25"/>
        <end position="251"/>
    </location>
</feature>
<keyword evidence="3" id="KW-0336">GPI-anchor</keyword>
<protein>
    <recommendedName>
        <fullName evidence="9">Copper acquisition factor BIM1-like domain-containing protein</fullName>
    </recommendedName>
</protein>
<evidence type="ECO:0000313" key="10">
    <source>
        <dbReference type="EMBL" id="EON64640.1"/>
    </source>
</evidence>
<dbReference type="PANTHER" id="PTHR34992:SF10">
    <property type="entry name" value="COPPER ACQUISITION FACTOR BIM1-LIKE DOMAIN-CONTAINING PROTEIN"/>
    <property type="match status" value="1"/>
</dbReference>
<dbReference type="STRING" id="1168221.R7YRW8"/>
<sequence>MDGLNMLRLPSLIAFLTTWSLVAAHTVVTYPGWRGNNLITNGTTVSGAIPEGSLGINYVDGQPSYPYGMQWQYPCGGMPMSRNRTKWPVTGGAIGVQPGWFSGHATALFYINMGFGNEPMNYSHNLVPVFQIAGPSNSFYHGSFCLPRISLPPNVTVNVGDNATIQIIETAVHGAALYNCVDITFAEPEDVPQVNRSNCENSTLQGEKIGFNLLYTTPNQESAAPLLLSGSNSFLALLPALAGTLAASLWV</sequence>
<dbReference type="EMBL" id="JH767569">
    <property type="protein sequence ID" value="EON64640.1"/>
    <property type="molecule type" value="Genomic_DNA"/>
</dbReference>
<evidence type="ECO:0000256" key="3">
    <source>
        <dbReference type="ARBA" id="ARBA00022622"/>
    </source>
</evidence>
<dbReference type="InterPro" id="IPR046936">
    <property type="entry name" value="BIM1-like"/>
</dbReference>
<evidence type="ECO:0000259" key="9">
    <source>
        <dbReference type="Pfam" id="PF20238"/>
    </source>
</evidence>
<keyword evidence="11" id="KW-1185">Reference proteome</keyword>
<dbReference type="CDD" id="cd21176">
    <property type="entry name" value="LPMO_auxiliary-like"/>
    <property type="match status" value="1"/>
</dbReference>
<evidence type="ECO:0000256" key="6">
    <source>
        <dbReference type="ARBA" id="ARBA00023180"/>
    </source>
</evidence>
<evidence type="ECO:0000256" key="5">
    <source>
        <dbReference type="ARBA" id="ARBA00023136"/>
    </source>
</evidence>
<dbReference type="Pfam" id="PF20238">
    <property type="entry name" value="BIM1-like_dom"/>
    <property type="match status" value="1"/>
</dbReference>
<dbReference type="GO" id="GO:0098552">
    <property type="term" value="C:side of membrane"/>
    <property type="evidence" value="ECO:0007669"/>
    <property type="project" value="UniProtKB-KW"/>
</dbReference>
<keyword evidence="5" id="KW-0472">Membrane</keyword>
<dbReference type="AlphaFoldDB" id="R7YRW8"/>
<organism evidence="10 11">
    <name type="scientific">Coniosporium apollinis (strain CBS 100218)</name>
    <name type="common">Rock-inhabiting black yeast</name>
    <dbReference type="NCBI Taxonomy" id="1168221"/>
    <lineage>
        <taxon>Eukaryota</taxon>
        <taxon>Fungi</taxon>
        <taxon>Dikarya</taxon>
        <taxon>Ascomycota</taxon>
        <taxon>Pezizomycotina</taxon>
        <taxon>Dothideomycetes</taxon>
        <taxon>Dothideomycetes incertae sedis</taxon>
        <taxon>Coniosporium</taxon>
    </lineage>
</organism>
<keyword evidence="6" id="KW-0325">Glycoprotein</keyword>
<dbReference type="eggNOG" id="ENOG502SIF7">
    <property type="taxonomic scope" value="Eukaryota"/>
</dbReference>
<keyword evidence="2" id="KW-1003">Cell membrane</keyword>
<keyword evidence="7" id="KW-0449">Lipoprotein</keyword>